<dbReference type="OrthoDB" id="9798201at2"/>
<sequence>MKFASTRLIAGDIKTVVGFYEMVTGQTAEWLAPVFAEIVTPSAALAIGSLETVALFKEGSAEASANRTAIIEFMVDDVDAEYARLKDRVELVHEPKLMPWGNRSVQFRDPEGTLVALFTPVTDSAKQRFASR</sequence>
<dbReference type="PROSITE" id="PS51819">
    <property type="entry name" value="VOC"/>
    <property type="match status" value="1"/>
</dbReference>
<dbReference type="GO" id="GO:0016829">
    <property type="term" value="F:lyase activity"/>
    <property type="evidence" value="ECO:0007669"/>
    <property type="project" value="UniProtKB-KW"/>
</dbReference>
<proteinExistence type="predicted"/>
<dbReference type="RefSeq" id="WP_003589105.1">
    <property type="nucleotide sequence ID" value="NZ_JH719381.1"/>
</dbReference>
<evidence type="ECO:0000313" key="2">
    <source>
        <dbReference type="EMBL" id="EJB04595.1"/>
    </source>
</evidence>
<dbReference type="Proteomes" id="UP000005092">
    <property type="component" value="Unassembled WGS sequence"/>
</dbReference>
<dbReference type="Gene3D" id="3.10.180.10">
    <property type="entry name" value="2,3-Dihydroxybiphenyl 1,2-Dioxygenase, domain 1"/>
    <property type="match status" value="1"/>
</dbReference>
<organism evidence="2 3">
    <name type="scientific">Rhizobium leguminosarum bv. trifolii WSM597</name>
    <dbReference type="NCBI Taxonomy" id="754764"/>
    <lineage>
        <taxon>Bacteria</taxon>
        <taxon>Pseudomonadati</taxon>
        <taxon>Pseudomonadota</taxon>
        <taxon>Alphaproteobacteria</taxon>
        <taxon>Hyphomicrobiales</taxon>
        <taxon>Rhizobiaceae</taxon>
        <taxon>Rhizobium/Agrobacterium group</taxon>
        <taxon>Rhizobium</taxon>
    </lineage>
</organism>
<dbReference type="InterPro" id="IPR004360">
    <property type="entry name" value="Glyas_Fos-R_dOase_dom"/>
</dbReference>
<dbReference type="EMBL" id="JH719381">
    <property type="protein sequence ID" value="EJB04595.1"/>
    <property type="molecule type" value="Genomic_DNA"/>
</dbReference>
<dbReference type="SUPFAM" id="SSF54593">
    <property type="entry name" value="Glyoxalase/Bleomycin resistance protein/Dihydroxybiphenyl dioxygenase"/>
    <property type="match status" value="1"/>
</dbReference>
<dbReference type="AlphaFoldDB" id="J0H3H8"/>
<name>J0H3H8_RHILT</name>
<dbReference type="HOGENOM" id="CLU_046006_18_5_5"/>
<evidence type="ECO:0000259" key="1">
    <source>
        <dbReference type="PROSITE" id="PS51819"/>
    </source>
</evidence>
<keyword evidence="2" id="KW-0456">Lyase</keyword>
<reference evidence="2 3" key="1">
    <citation type="submission" date="2012-02" db="EMBL/GenBank/DDBJ databases">
        <title>Improved High-Quality Draft Sequence of Rhizobium leguminosarum bv. trifolii WSM597.</title>
        <authorList>
            <consortium name="US DOE Joint Genome Institute"/>
            <person name="Lucas S."/>
            <person name="Han J."/>
            <person name="Lapidus A."/>
            <person name="Cheng J.-F."/>
            <person name="Goodwin L."/>
            <person name="Pitluck S."/>
            <person name="Peters L."/>
            <person name="Ovchinnikova G."/>
            <person name="Held B."/>
            <person name="Detter J.C."/>
            <person name="Han C."/>
            <person name="Tapia R."/>
            <person name="Land M."/>
            <person name="Hauser L."/>
            <person name="Kyrpides N."/>
            <person name="Ivanova N."/>
            <person name="Pagani I."/>
            <person name="Brau L."/>
            <person name="Yates R."/>
            <person name="O'Hara G."/>
            <person name="Rui T."/>
            <person name="Howieson J."/>
            <person name="Reeve W."/>
            <person name="Woyke T."/>
        </authorList>
    </citation>
    <scope>NUCLEOTIDE SEQUENCE [LARGE SCALE GENOMIC DNA]</scope>
    <source>
        <strain evidence="2 3">WSM597</strain>
    </source>
</reference>
<dbReference type="InterPro" id="IPR029068">
    <property type="entry name" value="Glyas_Bleomycin-R_OHBP_Dase"/>
</dbReference>
<accession>J0H3H8</accession>
<dbReference type="InterPro" id="IPR037523">
    <property type="entry name" value="VOC_core"/>
</dbReference>
<feature type="domain" description="VOC" evidence="1">
    <location>
        <begin position="2"/>
        <end position="120"/>
    </location>
</feature>
<dbReference type="Pfam" id="PF00903">
    <property type="entry name" value="Glyoxalase"/>
    <property type="match status" value="1"/>
</dbReference>
<protein>
    <submittedName>
        <fullName evidence="2">Lactoylglutathione lyase family protein</fullName>
    </submittedName>
</protein>
<gene>
    <name evidence="2" type="ORF">Rleg9DRAFT_3451</name>
</gene>
<evidence type="ECO:0000313" key="3">
    <source>
        <dbReference type="Proteomes" id="UP000005092"/>
    </source>
</evidence>